<comment type="caution">
    <text evidence="4">The sequence shown here is derived from an EMBL/GenBank/DDBJ whole genome shotgun (WGS) entry which is preliminary data.</text>
</comment>
<dbReference type="InterPro" id="IPR000086">
    <property type="entry name" value="NUDIX_hydrolase_dom"/>
</dbReference>
<protein>
    <submittedName>
        <fullName evidence="4">NUDIX hydrolase</fullName>
    </submittedName>
</protein>
<feature type="domain" description="Nudix hydrolase" evidence="3">
    <location>
        <begin position="93"/>
        <end position="220"/>
    </location>
</feature>
<gene>
    <name evidence="4" type="ORF">IEE83_14345</name>
</gene>
<proteinExistence type="inferred from homology"/>
<comment type="similarity">
    <text evidence="2">Belongs to the Nudix hydrolase family.</text>
</comment>
<dbReference type="SUPFAM" id="SSF55811">
    <property type="entry name" value="Nudix"/>
    <property type="match status" value="1"/>
</dbReference>
<evidence type="ECO:0000313" key="5">
    <source>
        <dbReference type="Proteomes" id="UP000634134"/>
    </source>
</evidence>
<dbReference type="GO" id="GO:0016787">
    <property type="term" value="F:hydrolase activity"/>
    <property type="evidence" value="ECO:0007669"/>
    <property type="project" value="UniProtKB-KW"/>
</dbReference>
<evidence type="ECO:0000256" key="1">
    <source>
        <dbReference type="ARBA" id="ARBA00022801"/>
    </source>
</evidence>
<dbReference type="InterPro" id="IPR020084">
    <property type="entry name" value="NUDIX_hydrolase_CS"/>
</dbReference>
<keyword evidence="1 2" id="KW-0378">Hydrolase</keyword>
<evidence type="ECO:0000313" key="4">
    <source>
        <dbReference type="EMBL" id="MBE9463064.1"/>
    </source>
</evidence>
<dbReference type="InterPro" id="IPR015797">
    <property type="entry name" value="NUDIX_hydrolase-like_dom_sf"/>
</dbReference>
<sequence length="229" mass="26616">MIIFFDDRPFRIVRTNELTAAETSDFDHIVDLRLEKLQKSMFTGHVLFLNATSTTAIQAINLLEKELPKEMLSVTLATREKADVEEKVKSLYKVIKAAGGVVVKGDKWLFMFRRKKWDLPKGKLDKGENSKKAAVREIEEETGVKALVRDKICTTWHTYTMNNNRILKRTKWYLFDCLDDSAMQPQAEEQIEKLEWYTPSEAKSILINSFSSIRYVVDSLKKIQNFKEQ</sequence>
<dbReference type="InterPro" id="IPR051325">
    <property type="entry name" value="Nudix_hydrolase_domain"/>
</dbReference>
<dbReference type="RefSeq" id="WP_194121223.1">
    <property type="nucleotide sequence ID" value="NZ_JACYGY010000001.1"/>
</dbReference>
<evidence type="ECO:0000256" key="2">
    <source>
        <dbReference type="RuleBase" id="RU003476"/>
    </source>
</evidence>
<dbReference type="EMBL" id="JACYGY010000001">
    <property type="protein sequence ID" value="MBE9463064.1"/>
    <property type="molecule type" value="Genomic_DNA"/>
</dbReference>
<organism evidence="4 5">
    <name type="scientific">Dyadobacter subterraneus</name>
    <dbReference type="NCBI Taxonomy" id="2773304"/>
    <lineage>
        <taxon>Bacteria</taxon>
        <taxon>Pseudomonadati</taxon>
        <taxon>Bacteroidota</taxon>
        <taxon>Cytophagia</taxon>
        <taxon>Cytophagales</taxon>
        <taxon>Spirosomataceae</taxon>
        <taxon>Dyadobacter</taxon>
    </lineage>
</organism>
<accession>A0ABR9WC59</accession>
<dbReference type="Proteomes" id="UP000634134">
    <property type="component" value="Unassembled WGS sequence"/>
</dbReference>
<dbReference type="PROSITE" id="PS51462">
    <property type="entry name" value="NUDIX"/>
    <property type="match status" value="1"/>
</dbReference>
<dbReference type="Pfam" id="PF00293">
    <property type="entry name" value="NUDIX"/>
    <property type="match status" value="1"/>
</dbReference>
<name>A0ABR9WC59_9BACT</name>
<keyword evidence="5" id="KW-1185">Reference proteome</keyword>
<reference evidence="5" key="1">
    <citation type="submission" date="2023-07" db="EMBL/GenBank/DDBJ databases">
        <title>Dyadobacter sp. nov 'subterranea' isolated from contaminted grondwater.</title>
        <authorList>
            <person name="Szabo I."/>
            <person name="Al-Omari J."/>
            <person name="Szerdahelyi S.G."/>
            <person name="Rado J."/>
        </authorList>
    </citation>
    <scope>NUCLEOTIDE SEQUENCE [LARGE SCALE GENOMIC DNA]</scope>
    <source>
        <strain evidence="5">UP-52</strain>
    </source>
</reference>
<evidence type="ECO:0000259" key="3">
    <source>
        <dbReference type="PROSITE" id="PS51462"/>
    </source>
</evidence>
<dbReference type="InterPro" id="IPR020476">
    <property type="entry name" value="Nudix_hydrolase"/>
</dbReference>
<dbReference type="PANTHER" id="PTHR21340">
    <property type="entry name" value="DIADENOSINE 5,5-P1,P4-TETRAPHOSPHATE PYROPHOSPHOHYDROLASE MUTT"/>
    <property type="match status" value="1"/>
</dbReference>
<dbReference type="CDD" id="cd03673">
    <property type="entry name" value="NUDIX_Ap6A_hydrolase"/>
    <property type="match status" value="1"/>
</dbReference>
<dbReference type="Gene3D" id="3.90.79.10">
    <property type="entry name" value="Nucleoside Triphosphate Pyrophosphohydrolase"/>
    <property type="match status" value="1"/>
</dbReference>
<dbReference type="PROSITE" id="PS00893">
    <property type="entry name" value="NUDIX_BOX"/>
    <property type="match status" value="1"/>
</dbReference>
<dbReference type="PANTHER" id="PTHR21340:SF0">
    <property type="entry name" value="BIS(5'-NUCLEOSYL)-TETRAPHOSPHATASE [ASYMMETRICAL]"/>
    <property type="match status" value="1"/>
</dbReference>
<dbReference type="PRINTS" id="PR00502">
    <property type="entry name" value="NUDIXFAMILY"/>
</dbReference>